<proteinExistence type="predicted"/>
<organism evidence="2 3">
    <name type="scientific">Candidatus [Bacteroides] periocalifornicus</name>
    <dbReference type="NCBI Taxonomy" id="1702214"/>
    <lineage>
        <taxon>Bacteria</taxon>
        <taxon>Pseudomonadati</taxon>
        <taxon>Bacteroidota</taxon>
    </lineage>
</organism>
<dbReference type="PANTHER" id="PTHR43745">
    <property type="entry name" value="NITROREDUCTASE MJ1384-RELATED"/>
    <property type="match status" value="1"/>
</dbReference>
<keyword evidence="3" id="KW-1185">Reference proteome</keyword>
<evidence type="ECO:0000313" key="3">
    <source>
        <dbReference type="Proteomes" id="UP000054172"/>
    </source>
</evidence>
<dbReference type="InterPro" id="IPR052544">
    <property type="entry name" value="Bacteriocin_Proc_Enz"/>
</dbReference>
<name>A0A0Q4B551_9BACT</name>
<dbReference type="EMBL" id="LIIK01000014">
    <property type="protein sequence ID" value="KQM09045.1"/>
    <property type="molecule type" value="Genomic_DNA"/>
</dbReference>
<reference evidence="2" key="1">
    <citation type="submission" date="2015-08" db="EMBL/GenBank/DDBJ databases">
        <title>Candidatus Bacteriodes Periocalifornicus.</title>
        <authorList>
            <person name="McLean J.S."/>
            <person name="Kelley S."/>
        </authorList>
    </citation>
    <scope>NUCLEOTIDE SEQUENCE [LARGE SCALE GENOMIC DNA]</scope>
    <source>
        <strain evidence="2">12B</strain>
    </source>
</reference>
<accession>A0A0Q4B551</accession>
<dbReference type="Pfam" id="PF00881">
    <property type="entry name" value="Nitroreductase"/>
    <property type="match status" value="1"/>
</dbReference>
<evidence type="ECO:0000313" key="2">
    <source>
        <dbReference type="EMBL" id="KQM09045.1"/>
    </source>
</evidence>
<feature type="domain" description="Nitroreductase" evidence="1">
    <location>
        <begin position="35"/>
        <end position="186"/>
    </location>
</feature>
<dbReference type="PATRIC" id="fig|1702214.3.peg.1492"/>
<dbReference type="PANTHER" id="PTHR43745:SF2">
    <property type="entry name" value="NITROREDUCTASE MJ1384-RELATED"/>
    <property type="match status" value="1"/>
</dbReference>
<dbReference type="SUPFAM" id="SSF55469">
    <property type="entry name" value="FMN-dependent nitroreductase-like"/>
    <property type="match status" value="1"/>
</dbReference>
<evidence type="ECO:0000259" key="1">
    <source>
        <dbReference type="Pfam" id="PF00881"/>
    </source>
</evidence>
<dbReference type="Proteomes" id="UP000054172">
    <property type="component" value="Unassembled WGS sequence"/>
</dbReference>
<dbReference type="CDD" id="cd02142">
    <property type="entry name" value="McbC_SagB-like_oxidoreductase"/>
    <property type="match status" value="1"/>
</dbReference>
<protein>
    <recommendedName>
        <fullName evidence="1">Nitroreductase domain-containing protein</fullName>
    </recommendedName>
</protein>
<dbReference type="Gene3D" id="3.40.109.10">
    <property type="entry name" value="NADH Oxidase"/>
    <property type="match status" value="1"/>
</dbReference>
<dbReference type="InterPro" id="IPR000415">
    <property type="entry name" value="Nitroreductase-like"/>
</dbReference>
<dbReference type="STRING" id="1702214.AL399_03925"/>
<gene>
    <name evidence="2" type="ORF">AL399_03925</name>
</gene>
<dbReference type="GO" id="GO:0016491">
    <property type="term" value="F:oxidoreductase activity"/>
    <property type="evidence" value="ECO:0007669"/>
    <property type="project" value="InterPro"/>
</dbReference>
<dbReference type="AlphaFoldDB" id="A0A0Q4B551"/>
<sequence length="193" mass="20877">MPKDAEIALPARSAKLEANVMEVYAKRASAAGADFKGQALTQQQVADLLWCAYGVNRKDVGKLTAPSTMNSQEATLYAIFPSGAYRYDNANHKLIRVATADLRKEVASMQKDMADAPLMLVVVCHPNKIPVPPAKQRECCLIDAGIVSQNISLYCAAAGLKNRPRITMDQDALRKALGLAADDMLVINHPIAL</sequence>
<comment type="caution">
    <text evidence="2">The sequence shown here is derived from an EMBL/GenBank/DDBJ whole genome shotgun (WGS) entry which is preliminary data.</text>
</comment>
<dbReference type="InterPro" id="IPR029479">
    <property type="entry name" value="Nitroreductase"/>
</dbReference>